<reference evidence="2" key="1">
    <citation type="journal article" date="2022" name="bioRxiv">
        <title>Sequencing and chromosome-scale assembly of the giantPleurodeles waltlgenome.</title>
        <authorList>
            <person name="Brown T."/>
            <person name="Elewa A."/>
            <person name="Iarovenko S."/>
            <person name="Subramanian E."/>
            <person name="Araus A.J."/>
            <person name="Petzold A."/>
            <person name="Susuki M."/>
            <person name="Suzuki K.-i.T."/>
            <person name="Hayashi T."/>
            <person name="Toyoda A."/>
            <person name="Oliveira C."/>
            <person name="Osipova E."/>
            <person name="Leigh N.D."/>
            <person name="Simon A."/>
            <person name="Yun M.H."/>
        </authorList>
    </citation>
    <scope>NUCLEOTIDE SEQUENCE</scope>
    <source>
        <strain evidence="2">20211129_DDA</strain>
        <tissue evidence="2">Liver</tissue>
    </source>
</reference>
<evidence type="ECO:0000256" key="1">
    <source>
        <dbReference type="SAM" id="MobiDB-lite"/>
    </source>
</evidence>
<dbReference type="AlphaFoldDB" id="A0AAV7USS2"/>
<evidence type="ECO:0000313" key="2">
    <source>
        <dbReference type="EMBL" id="KAJ1192130.1"/>
    </source>
</evidence>
<keyword evidence="3" id="KW-1185">Reference proteome</keyword>
<proteinExistence type="predicted"/>
<protein>
    <submittedName>
        <fullName evidence="2">Uncharacterized protein</fullName>
    </submittedName>
</protein>
<dbReference type="Proteomes" id="UP001066276">
    <property type="component" value="Chromosome 2_2"/>
</dbReference>
<feature type="compositionally biased region" description="Polar residues" evidence="1">
    <location>
        <begin position="107"/>
        <end position="119"/>
    </location>
</feature>
<gene>
    <name evidence="2" type="ORF">NDU88_001442</name>
</gene>
<feature type="compositionally biased region" description="Polar residues" evidence="1">
    <location>
        <begin position="9"/>
        <end position="19"/>
    </location>
</feature>
<feature type="compositionally biased region" description="Pro residues" evidence="1">
    <location>
        <begin position="143"/>
        <end position="154"/>
    </location>
</feature>
<comment type="caution">
    <text evidence="2">The sequence shown here is derived from an EMBL/GenBank/DDBJ whole genome shotgun (WGS) entry which is preliminary data.</text>
</comment>
<accession>A0AAV7USS2</accession>
<evidence type="ECO:0000313" key="3">
    <source>
        <dbReference type="Proteomes" id="UP001066276"/>
    </source>
</evidence>
<feature type="compositionally biased region" description="Pro residues" evidence="1">
    <location>
        <begin position="81"/>
        <end position="94"/>
    </location>
</feature>
<feature type="region of interest" description="Disordered" evidence="1">
    <location>
        <begin position="1"/>
        <end position="165"/>
    </location>
</feature>
<dbReference type="EMBL" id="JANPWB010000004">
    <property type="protein sequence ID" value="KAJ1192130.1"/>
    <property type="molecule type" value="Genomic_DNA"/>
</dbReference>
<sequence length="220" mass="22900">MHTFRRHQTQPSRRSSSHQAARVSTDARPASHQPASSHQGPQLHYAQQGPHRYFKNAVSQLAAGAWPASSTTGRQSLQGTPGPPLGRPQSPGPPPDHHSSRRPRPLTSGSHQCASTDSGANPAAGSPIRPEGLAAERHVSPSPARPGPSPPPPALHGGGRGATFTAATGRISISTAPPGQQDTRSAVLKKKCYIEALGLAEPQRVPAILLAGKLRPVSPA</sequence>
<feature type="compositionally biased region" description="Polar residues" evidence="1">
    <location>
        <begin position="68"/>
        <end position="79"/>
    </location>
</feature>
<name>A0AAV7USS2_PLEWA</name>
<organism evidence="2 3">
    <name type="scientific">Pleurodeles waltl</name>
    <name type="common">Iberian ribbed newt</name>
    <dbReference type="NCBI Taxonomy" id="8319"/>
    <lineage>
        <taxon>Eukaryota</taxon>
        <taxon>Metazoa</taxon>
        <taxon>Chordata</taxon>
        <taxon>Craniata</taxon>
        <taxon>Vertebrata</taxon>
        <taxon>Euteleostomi</taxon>
        <taxon>Amphibia</taxon>
        <taxon>Batrachia</taxon>
        <taxon>Caudata</taxon>
        <taxon>Salamandroidea</taxon>
        <taxon>Salamandridae</taxon>
        <taxon>Pleurodelinae</taxon>
        <taxon>Pleurodeles</taxon>
    </lineage>
</organism>